<proteinExistence type="predicted"/>
<gene>
    <name evidence="1" type="ORF">D777_00867</name>
</gene>
<dbReference type="SUPFAM" id="SSF56801">
    <property type="entry name" value="Acetyl-CoA synthetase-like"/>
    <property type="match status" value="1"/>
</dbReference>
<comment type="caution">
    <text evidence="1">The sequence shown here is derived from an EMBL/GenBank/DDBJ whole genome shotgun (WGS) entry which is preliminary data.</text>
</comment>
<name>A0A072N5K2_9GAMM</name>
<organism evidence="1 2">
    <name type="scientific">Marinobacter nitratireducens</name>
    <dbReference type="NCBI Taxonomy" id="1137280"/>
    <lineage>
        <taxon>Bacteria</taxon>
        <taxon>Pseudomonadati</taxon>
        <taxon>Pseudomonadota</taxon>
        <taxon>Gammaproteobacteria</taxon>
        <taxon>Pseudomonadales</taxon>
        <taxon>Marinobacteraceae</taxon>
        <taxon>Marinobacter</taxon>
    </lineage>
</organism>
<dbReference type="EMBL" id="ANIE01000003">
    <property type="protein sequence ID" value="KEF32233.1"/>
    <property type="molecule type" value="Genomic_DNA"/>
</dbReference>
<dbReference type="OrthoDB" id="580775at2"/>
<dbReference type="PANTHER" id="PTHR36932">
    <property type="entry name" value="CAPSULAR POLYSACCHARIDE BIOSYNTHESIS PROTEIN"/>
    <property type="match status" value="1"/>
</dbReference>
<dbReference type="Gene3D" id="3.40.50.12780">
    <property type="entry name" value="N-terminal domain of ligase-like"/>
    <property type="match status" value="1"/>
</dbReference>
<dbReference type="PATRIC" id="fig|1137280.3.peg.683"/>
<dbReference type="InterPro" id="IPR053158">
    <property type="entry name" value="CapK_Type1_Caps_Biosynth"/>
</dbReference>
<dbReference type="STRING" id="1137280.D777_00867"/>
<dbReference type="RefSeq" id="WP_036128754.1">
    <property type="nucleotide sequence ID" value="NZ_ANIE01000003.1"/>
</dbReference>
<sequence length="447" mass="51770">MNSTISKYLFYLPSTYLRGENVSRYLKFSRQFQYWDRDDISAFQLNSLRKLVNFAYENSLFYRKLYDENSVHPNDLKELKDFSNFPTVSKQDIVEHFSTIRTKCSYSPLVTHKTTGGSTGRAVTIIKNARALAHERAVTWRSYEWAGVTIGSPQARFWGIPLSQFNQRKYRLIDLVTNRQRFSAFDISPDSFQKFYEKLHRFRPQYLYGYVSVILQFVNFLDENDLTLPDSVASIITTSEILTETTRTRIGAVTGLKVYNEYGCGEVGSIAHECEQGNMHIMDESLYLEAQSKHHSSGSGSLLVSDFHNYAMPLIRYEVGDNAQLSNDQCSCGRTLSILKKIHGREYDTLYDSQFNPIHPEYVMYVFEEIKDTVGGIKQFQVLQHKDLSMEISLVKEENFLDQTERTLENKLKSKFGEGVKFNFRYVDTIRREASGKLRLVKSQVNT</sequence>
<dbReference type="InterPro" id="IPR042099">
    <property type="entry name" value="ANL_N_sf"/>
</dbReference>
<protein>
    <submittedName>
        <fullName evidence="1">Putative CapK protein</fullName>
    </submittedName>
</protein>
<accession>A0A072N5K2</accession>
<reference evidence="1 2" key="1">
    <citation type="submission" date="2012-12" db="EMBL/GenBank/DDBJ databases">
        <title>Genome assembly of Marinobacter sp. AK21.</title>
        <authorList>
            <person name="Khatri I."/>
            <person name="Kumar R."/>
            <person name="Vaidya B."/>
            <person name="Subramanian S."/>
            <person name="Pinnaka A."/>
        </authorList>
    </citation>
    <scope>NUCLEOTIDE SEQUENCE [LARGE SCALE GENOMIC DNA]</scope>
    <source>
        <strain evidence="1 2">AK21</strain>
    </source>
</reference>
<evidence type="ECO:0000313" key="2">
    <source>
        <dbReference type="Proteomes" id="UP000035057"/>
    </source>
</evidence>
<dbReference type="PANTHER" id="PTHR36932:SF1">
    <property type="entry name" value="CAPSULAR POLYSACCHARIDE BIOSYNTHESIS PROTEIN"/>
    <property type="match status" value="1"/>
</dbReference>
<dbReference type="Proteomes" id="UP000035057">
    <property type="component" value="Unassembled WGS sequence"/>
</dbReference>
<evidence type="ECO:0000313" key="1">
    <source>
        <dbReference type="EMBL" id="KEF32233.1"/>
    </source>
</evidence>
<dbReference type="AlphaFoldDB" id="A0A072N5K2"/>
<keyword evidence="2" id="KW-1185">Reference proteome</keyword>